<comment type="similarity">
    <text evidence="1">In the C-terminal section; belongs to the trehalose phosphatase family.</text>
</comment>
<dbReference type="NCBIfam" id="NF011071">
    <property type="entry name" value="PRK14501.1"/>
    <property type="match status" value="1"/>
</dbReference>
<dbReference type="OrthoDB" id="9761633at2"/>
<dbReference type="NCBIfam" id="TIGR01484">
    <property type="entry name" value="HAD-SF-IIB"/>
    <property type="match status" value="1"/>
</dbReference>
<dbReference type="InterPro" id="IPR003337">
    <property type="entry name" value="Trehalose_PPase"/>
</dbReference>
<dbReference type="Proteomes" id="UP000184510">
    <property type="component" value="Unassembled WGS sequence"/>
</dbReference>
<dbReference type="Gene3D" id="3.40.50.2000">
    <property type="entry name" value="Glycogen Phosphorylase B"/>
    <property type="match status" value="2"/>
</dbReference>
<evidence type="ECO:0000313" key="3">
    <source>
        <dbReference type="EMBL" id="SHJ38316.1"/>
    </source>
</evidence>
<dbReference type="GO" id="GO:0004805">
    <property type="term" value="F:trehalose-phosphatase activity"/>
    <property type="evidence" value="ECO:0007669"/>
    <property type="project" value="TreeGrafter"/>
</dbReference>
<dbReference type="InParanoid" id="A0A1M6IV35"/>
<dbReference type="STRING" id="1123071.SAMN02745181_1924"/>
<dbReference type="AlphaFoldDB" id="A0A1M6IV35"/>
<accession>A0A1M6IV35</accession>
<dbReference type="RefSeq" id="WP_143183499.1">
    <property type="nucleotide sequence ID" value="NZ_FQYR01000003.1"/>
</dbReference>
<evidence type="ECO:0000256" key="2">
    <source>
        <dbReference type="ARBA" id="ARBA00008799"/>
    </source>
</evidence>
<evidence type="ECO:0000256" key="1">
    <source>
        <dbReference type="ARBA" id="ARBA00006330"/>
    </source>
</evidence>
<name>A0A1M6IV35_9BACT</name>
<dbReference type="PANTHER" id="PTHR10788">
    <property type="entry name" value="TREHALOSE-6-PHOSPHATE SYNTHASE"/>
    <property type="match status" value="1"/>
</dbReference>
<evidence type="ECO:0000313" key="4">
    <source>
        <dbReference type="Proteomes" id="UP000184510"/>
    </source>
</evidence>
<organism evidence="3 4">
    <name type="scientific">Rubritalea squalenifaciens DSM 18772</name>
    <dbReference type="NCBI Taxonomy" id="1123071"/>
    <lineage>
        <taxon>Bacteria</taxon>
        <taxon>Pseudomonadati</taxon>
        <taxon>Verrucomicrobiota</taxon>
        <taxon>Verrucomicrobiia</taxon>
        <taxon>Verrucomicrobiales</taxon>
        <taxon>Rubritaleaceae</taxon>
        <taxon>Rubritalea</taxon>
    </lineage>
</organism>
<dbReference type="FunCoup" id="A0A1M6IV35">
    <property type="interactions" value="139"/>
</dbReference>
<sequence length="731" mass="81848">MCMLTLVSNRLPVRIKENGEAERTTGGLASALAGADLDGDYTWIGWSGGSKEDISDLKNYESTLQKVGVSPVLLSQEDIDGYYEGYANSTLWPLLHYMTGRARFNTDWMPVYRRVNQTFAETIAKHSSKNGQVWIHDYHLFLLPKMLRKLRPDLKIGFFLHTPFPSSEIFRALPERDEILSGLLGCDLIGFHTFGYLRHFRSSLLRILGLEGDAESLWQGNREVRFGVYPIGHNRAGFHTAMKSKQYEEALDLHNQHLNGGKLILSVERLDYTKGVPQKLAAIRHYLKNNPEMRSKVNFVIIAVPSRKGVHEYDVLTEKVQREVGAINGEFGEVGHSPIQFLHRGFPMEELAALYALADVCLVTPIVDGMNLVAKEYIDCKRAKYGARPGALILSEFAGAAQEMSHAVLVNPHNTVGVAEAMEHALAMSDDEMCSRVRAMQDRLERNDAGAWAKRFLGDLATDPREETNGIAAANLKGVRMDILEHINAGKKAAIFMDYDGTLREFTDRPQDAIPDEALCSLLDQLGNHPNLEIAIISGRPLEFLEQHLGHLNVSLVAEHGYRWKLVDQGEWQMVDSRVDTSWKEVVLPHLEAAVTLTPGSEIENKKSSIVWHYRQADPEFGLWRAKGLLSELTSITASLPVSVHHGQKIVEIASQFVNKGAAVDHLLEHWKPEVALACGDDQTDETMFSLHPKEIDHFHTIKVGTGATRAEHRTDIKGLRKLLENLSKSL</sequence>
<dbReference type="Pfam" id="PF02358">
    <property type="entry name" value="Trehalose_PPase"/>
    <property type="match status" value="1"/>
</dbReference>
<dbReference type="SUPFAM" id="SSF53756">
    <property type="entry name" value="UDP-Glycosyltransferase/glycogen phosphorylase"/>
    <property type="match status" value="1"/>
</dbReference>
<keyword evidence="4" id="KW-1185">Reference proteome</keyword>
<dbReference type="CDD" id="cd01627">
    <property type="entry name" value="HAD_TPP"/>
    <property type="match status" value="1"/>
</dbReference>
<protein>
    <submittedName>
        <fullName evidence="3">Trehalose 6-phosphate synthase/phosphatase</fullName>
    </submittedName>
</protein>
<dbReference type="InterPro" id="IPR006379">
    <property type="entry name" value="HAD-SF_hydro_IIB"/>
</dbReference>
<dbReference type="InterPro" id="IPR036412">
    <property type="entry name" value="HAD-like_sf"/>
</dbReference>
<dbReference type="GO" id="GO:0005992">
    <property type="term" value="P:trehalose biosynthetic process"/>
    <property type="evidence" value="ECO:0007669"/>
    <property type="project" value="InterPro"/>
</dbReference>
<dbReference type="Gene3D" id="3.30.70.1020">
    <property type="entry name" value="Trehalose-6-phosphate phosphatase related protein, domain 2"/>
    <property type="match status" value="1"/>
</dbReference>
<dbReference type="PANTHER" id="PTHR10788:SF106">
    <property type="entry name" value="BCDNA.GH08860"/>
    <property type="match status" value="1"/>
</dbReference>
<dbReference type="CDD" id="cd03788">
    <property type="entry name" value="GT20_TPS"/>
    <property type="match status" value="1"/>
</dbReference>
<dbReference type="EMBL" id="FQYR01000003">
    <property type="protein sequence ID" value="SHJ38316.1"/>
    <property type="molecule type" value="Genomic_DNA"/>
</dbReference>
<dbReference type="Pfam" id="PF00982">
    <property type="entry name" value="Glyco_transf_20"/>
    <property type="match status" value="1"/>
</dbReference>
<dbReference type="SUPFAM" id="SSF56784">
    <property type="entry name" value="HAD-like"/>
    <property type="match status" value="1"/>
</dbReference>
<dbReference type="InterPro" id="IPR001830">
    <property type="entry name" value="Glyco_trans_20"/>
</dbReference>
<dbReference type="GO" id="GO:0003825">
    <property type="term" value="F:alpha,alpha-trehalose-phosphate synthase (UDP-forming) activity"/>
    <property type="evidence" value="ECO:0007669"/>
    <property type="project" value="TreeGrafter"/>
</dbReference>
<comment type="similarity">
    <text evidence="2">Belongs to the glycosyltransferase 20 family.</text>
</comment>
<dbReference type="NCBIfam" id="TIGR00685">
    <property type="entry name" value="T6PP"/>
    <property type="match status" value="1"/>
</dbReference>
<dbReference type="InterPro" id="IPR023214">
    <property type="entry name" value="HAD_sf"/>
</dbReference>
<dbReference type="Gene3D" id="3.40.50.1000">
    <property type="entry name" value="HAD superfamily/HAD-like"/>
    <property type="match status" value="1"/>
</dbReference>
<dbReference type="GO" id="GO:0005829">
    <property type="term" value="C:cytosol"/>
    <property type="evidence" value="ECO:0007669"/>
    <property type="project" value="TreeGrafter"/>
</dbReference>
<gene>
    <name evidence="3" type="ORF">SAMN02745181_1924</name>
</gene>
<reference evidence="3 4" key="1">
    <citation type="submission" date="2016-11" db="EMBL/GenBank/DDBJ databases">
        <authorList>
            <person name="Jaros S."/>
            <person name="Januszkiewicz K."/>
            <person name="Wedrychowicz H."/>
        </authorList>
    </citation>
    <scope>NUCLEOTIDE SEQUENCE [LARGE SCALE GENOMIC DNA]</scope>
    <source>
        <strain evidence="3 4">DSM 18772</strain>
    </source>
</reference>
<proteinExistence type="inferred from homology"/>